<evidence type="ECO:0000313" key="9">
    <source>
        <dbReference type="Proteomes" id="UP000020467"/>
    </source>
</evidence>
<feature type="domain" description="Enoyl reductase (ER)" evidence="7">
    <location>
        <begin position="25"/>
        <end position="358"/>
    </location>
</feature>
<dbReference type="Gene3D" id="3.90.180.10">
    <property type="entry name" value="Medium-chain alcohol dehydrogenases, catalytic domain"/>
    <property type="match status" value="1"/>
</dbReference>
<keyword evidence="5" id="KW-0560">Oxidoreductase</keyword>
<evidence type="ECO:0000313" key="8">
    <source>
        <dbReference type="EMBL" id="EXF83006.1"/>
    </source>
</evidence>
<evidence type="ECO:0000256" key="5">
    <source>
        <dbReference type="ARBA" id="ARBA00023002"/>
    </source>
</evidence>
<evidence type="ECO:0000256" key="1">
    <source>
        <dbReference type="ARBA" id="ARBA00001947"/>
    </source>
</evidence>
<name>A0A010RRB4_9PEZI</name>
<dbReference type="Proteomes" id="UP000020467">
    <property type="component" value="Unassembled WGS sequence"/>
</dbReference>
<accession>A0A010RRB4</accession>
<dbReference type="HOGENOM" id="CLU_026673_20_1_1"/>
<keyword evidence="4" id="KW-0862">Zinc</keyword>
<dbReference type="SUPFAM" id="SSF51735">
    <property type="entry name" value="NAD(P)-binding Rossmann-fold domains"/>
    <property type="match status" value="1"/>
</dbReference>
<dbReference type="SUPFAM" id="SSF50129">
    <property type="entry name" value="GroES-like"/>
    <property type="match status" value="1"/>
</dbReference>
<dbReference type="GO" id="GO:0004022">
    <property type="term" value="F:alcohol dehydrogenase (NAD+) activity"/>
    <property type="evidence" value="ECO:0007669"/>
    <property type="project" value="TreeGrafter"/>
</dbReference>
<dbReference type="PANTHER" id="PTHR42940:SF8">
    <property type="entry name" value="VACUOLAR PROTEIN SORTING-ASSOCIATED PROTEIN 11"/>
    <property type="match status" value="1"/>
</dbReference>
<dbReference type="InterPro" id="IPR036291">
    <property type="entry name" value="NAD(P)-bd_dom_sf"/>
</dbReference>
<dbReference type="AlphaFoldDB" id="A0A010RRB4"/>
<proteinExistence type="inferred from homology"/>
<comment type="caution">
    <text evidence="8">The sequence shown here is derived from an EMBL/GenBank/DDBJ whole genome shotgun (WGS) entry which is preliminary data.</text>
</comment>
<dbReference type="InterPro" id="IPR020843">
    <property type="entry name" value="ER"/>
</dbReference>
<organism evidence="8 9">
    <name type="scientific">Colletotrichum fioriniae PJ7</name>
    <dbReference type="NCBI Taxonomy" id="1445577"/>
    <lineage>
        <taxon>Eukaryota</taxon>
        <taxon>Fungi</taxon>
        <taxon>Dikarya</taxon>
        <taxon>Ascomycota</taxon>
        <taxon>Pezizomycotina</taxon>
        <taxon>Sordariomycetes</taxon>
        <taxon>Hypocreomycetidae</taxon>
        <taxon>Glomerellales</taxon>
        <taxon>Glomerellaceae</taxon>
        <taxon>Colletotrichum</taxon>
        <taxon>Colletotrichum acutatum species complex</taxon>
    </lineage>
</organism>
<protein>
    <submittedName>
        <fullName evidence="8">Alcohol dehydrogenase GroES-like domain-containing protein</fullName>
    </submittedName>
</protein>
<dbReference type="FunFam" id="3.40.50.720:FF:000039">
    <property type="entry name" value="Alcohol dehydrogenase AdhP"/>
    <property type="match status" value="1"/>
</dbReference>
<dbReference type="STRING" id="1445577.A0A010RRB4"/>
<dbReference type="Gene3D" id="3.40.50.720">
    <property type="entry name" value="NAD(P)-binding Rossmann-like Domain"/>
    <property type="match status" value="1"/>
</dbReference>
<dbReference type="OrthoDB" id="256333at2759"/>
<keyword evidence="9" id="KW-1185">Reference proteome</keyword>
<comment type="cofactor">
    <cofactor evidence="1">
        <name>Zn(2+)</name>
        <dbReference type="ChEBI" id="CHEBI:29105"/>
    </cofactor>
</comment>
<dbReference type="PANTHER" id="PTHR42940">
    <property type="entry name" value="ALCOHOL DEHYDROGENASE 1-RELATED"/>
    <property type="match status" value="1"/>
</dbReference>
<dbReference type="GO" id="GO:0046872">
    <property type="term" value="F:metal ion binding"/>
    <property type="evidence" value="ECO:0007669"/>
    <property type="project" value="UniProtKB-KW"/>
</dbReference>
<dbReference type="KEGG" id="cfj:CFIO01_08047"/>
<keyword evidence="6" id="KW-0520">NAD</keyword>
<gene>
    <name evidence="8" type="ORF">CFIO01_08047</name>
</gene>
<dbReference type="eggNOG" id="KOG0023">
    <property type="taxonomic scope" value="Eukaryota"/>
</dbReference>
<evidence type="ECO:0000256" key="4">
    <source>
        <dbReference type="ARBA" id="ARBA00022833"/>
    </source>
</evidence>
<dbReference type="InterPro" id="IPR011032">
    <property type="entry name" value="GroES-like_sf"/>
</dbReference>
<evidence type="ECO:0000256" key="6">
    <source>
        <dbReference type="ARBA" id="ARBA00023027"/>
    </source>
</evidence>
<dbReference type="SMART" id="SM00829">
    <property type="entry name" value="PKS_ER"/>
    <property type="match status" value="1"/>
</dbReference>
<dbReference type="InterPro" id="IPR013154">
    <property type="entry name" value="ADH-like_N"/>
</dbReference>
<comment type="similarity">
    <text evidence="2">Belongs to the zinc-containing alcohol dehydrogenase family.</text>
</comment>
<evidence type="ECO:0000256" key="2">
    <source>
        <dbReference type="ARBA" id="ARBA00008072"/>
    </source>
</evidence>
<dbReference type="GO" id="GO:0005737">
    <property type="term" value="C:cytoplasm"/>
    <property type="evidence" value="ECO:0007669"/>
    <property type="project" value="TreeGrafter"/>
</dbReference>
<evidence type="ECO:0000259" key="7">
    <source>
        <dbReference type="SMART" id="SM00829"/>
    </source>
</evidence>
<sequence length="375" mass="39626">MAATEIPKTMKAIRVTSFNKPYEIQSIPVPSPTSLAPHDLLVRVAVASYCHTDSMVSSGIFGTSLPCTASHEGSGTVVAVGSASASSDFNFKVGDRVMCGLPLHPCGSCYDCTSGPETFRQYCSQIEGHVGVHVDGCFAEYVKVDARSTVPIPDAVSFLSAAPLACAGRTVWRGVVQAGLKEGQWLAILGSGGGLGHLGIQMAKTLGLRVIGIDARDEGLELTRTSGADVVLDARRDKEDVVKEARDAANGGEGADATLNLSDADSAAALACAVTKMHGTVVQIAQPDEVKIPFQELVFRDVKVKGSLLCSREESIELVEHVAKNGINLKTNVFHGLDRIHELVELVHTGKMSGKAVIVVDEQQMADEKKLGAKF</sequence>
<evidence type="ECO:0000256" key="3">
    <source>
        <dbReference type="ARBA" id="ARBA00022723"/>
    </source>
</evidence>
<dbReference type="Pfam" id="PF00107">
    <property type="entry name" value="ADH_zinc_N"/>
    <property type="match status" value="1"/>
</dbReference>
<dbReference type="InterPro" id="IPR013149">
    <property type="entry name" value="ADH-like_C"/>
</dbReference>
<reference evidence="8 9" key="1">
    <citation type="submission" date="2014-02" db="EMBL/GenBank/DDBJ databases">
        <title>The genome sequence of Colletotrichum fioriniae PJ7.</title>
        <authorList>
            <person name="Baroncelli R."/>
            <person name="Thon M.R."/>
        </authorList>
    </citation>
    <scope>NUCLEOTIDE SEQUENCE [LARGE SCALE GENOMIC DNA]</scope>
    <source>
        <strain evidence="8 9">PJ7</strain>
    </source>
</reference>
<keyword evidence="3" id="KW-0479">Metal-binding</keyword>
<dbReference type="EMBL" id="JARH01000268">
    <property type="protein sequence ID" value="EXF83006.1"/>
    <property type="molecule type" value="Genomic_DNA"/>
</dbReference>
<dbReference type="Pfam" id="PF08240">
    <property type="entry name" value="ADH_N"/>
    <property type="match status" value="1"/>
</dbReference>